<dbReference type="AlphaFoldDB" id="A0A183BNS1"/>
<evidence type="ECO:0000313" key="3">
    <source>
        <dbReference type="WBParaSite" id="GPLIN_000225700"/>
    </source>
</evidence>
<dbReference type="WBParaSite" id="GPLIN_000225700">
    <property type="protein sequence ID" value="GPLIN_000225700"/>
    <property type="gene ID" value="GPLIN_000225700"/>
</dbReference>
<evidence type="ECO:0000313" key="2">
    <source>
        <dbReference type="Proteomes" id="UP000050741"/>
    </source>
</evidence>
<accession>A0A183BNS1</accession>
<sequence>MSANKKSNQQRTARFLETNVRQEKIFAIFSIVLREHRQTKLLDKDSCYCHVGRENQNITFLQKKMSLSDFHPASSFAHRKISQFKTLVIAILLVSLFSAIAHAMVAGVYFYAV</sequence>
<name>A0A183BNS1_GLOPA</name>
<keyword evidence="2" id="KW-1185">Reference proteome</keyword>
<reference evidence="2" key="2">
    <citation type="submission" date="2014-05" db="EMBL/GenBank/DDBJ databases">
        <title>The genome and life-stage specific transcriptomes of Globodera pallida elucidate key aspects of plant parasitism by a cyst nematode.</title>
        <authorList>
            <person name="Cotton J.A."/>
            <person name="Lilley C.J."/>
            <person name="Jones L.M."/>
            <person name="Kikuchi T."/>
            <person name="Reid A.J."/>
            <person name="Thorpe P."/>
            <person name="Tsai I.J."/>
            <person name="Beasley H."/>
            <person name="Blok V."/>
            <person name="Cock P.J.A."/>
            <person name="Van den Akker S.E."/>
            <person name="Holroyd N."/>
            <person name="Hunt M."/>
            <person name="Mantelin S."/>
            <person name="Naghra H."/>
            <person name="Pain A."/>
            <person name="Palomares-Rius J.E."/>
            <person name="Zarowiecki M."/>
            <person name="Berriman M."/>
            <person name="Jones J.T."/>
            <person name="Urwin P.E."/>
        </authorList>
    </citation>
    <scope>NUCLEOTIDE SEQUENCE [LARGE SCALE GENOMIC DNA]</scope>
    <source>
        <strain evidence="2">Lindley</strain>
    </source>
</reference>
<feature type="transmembrane region" description="Helical" evidence="1">
    <location>
        <begin position="87"/>
        <end position="112"/>
    </location>
</feature>
<evidence type="ECO:0000256" key="1">
    <source>
        <dbReference type="SAM" id="Phobius"/>
    </source>
</evidence>
<proteinExistence type="predicted"/>
<keyword evidence="1" id="KW-1133">Transmembrane helix</keyword>
<reference evidence="2" key="1">
    <citation type="submission" date="2013-12" db="EMBL/GenBank/DDBJ databases">
        <authorList>
            <person name="Aslett M."/>
        </authorList>
    </citation>
    <scope>NUCLEOTIDE SEQUENCE [LARGE SCALE GENOMIC DNA]</scope>
    <source>
        <strain evidence="2">Lindley</strain>
    </source>
</reference>
<reference evidence="3" key="3">
    <citation type="submission" date="2016-06" db="UniProtKB">
        <authorList>
            <consortium name="WormBaseParasite"/>
        </authorList>
    </citation>
    <scope>IDENTIFICATION</scope>
</reference>
<protein>
    <submittedName>
        <fullName evidence="3">Uncharacterized protein</fullName>
    </submittedName>
</protein>
<dbReference type="Proteomes" id="UP000050741">
    <property type="component" value="Unassembled WGS sequence"/>
</dbReference>
<organism evidence="2 3">
    <name type="scientific">Globodera pallida</name>
    <name type="common">Potato cyst nematode worm</name>
    <name type="synonym">Heterodera pallida</name>
    <dbReference type="NCBI Taxonomy" id="36090"/>
    <lineage>
        <taxon>Eukaryota</taxon>
        <taxon>Metazoa</taxon>
        <taxon>Ecdysozoa</taxon>
        <taxon>Nematoda</taxon>
        <taxon>Chromadorea</taxon>
        <taxon>Rhabditida</taxon>
        <taxon>Tylenchina</taxon>
        <taxon>Tylenchomorpha</taxon>
        <taxon>Tylenchoidea</taxon>
        <taxon>Heteroderidae</taxon>
        <taxon>Heteroderinae</taxon>
        <taxon>Globodera</taxon>
    </lineage>
</organism>
<keyword evidence="1" id="KW-0472">Membrane</keyword>
<keyword evidence="1" id="KW-0812">Transmembrane</keyword>